<reference evidence="2 3" key="1">
    <citation type="journal article" date="2013" name="J. Mol. Microbiol. Biotechnol.">
        <title>Analysis of the Complete Genomes of Acholeplasma brassicae , A. palmae and A. laidlawii and Their Comparison to the Obligate Parasites from ' Candidatus Phytoplasma'.</title>
        <authorList>
            <person name="Kube M."/>
            <person name="Siewert C."/>
            <person name="Migdoll A.M."/>
            <person name="Duduk B."/>
            <person name="Holz S."/>
            <person name="Rabus R."/>
            <person name="Seemuller E."/>
            <person name="Mitrovic J."/>
            <person name="Muller I."/>
            <person name="Buttner C."/>
            <person name="Reinhardt R."/>
        </authorList>
    </citation>
    <scope>NUCLEOTIDE SEQUENCE [LARGE SCALE GENOMIC DNA]</scope>
    <source>
        <strain evidence="2 3">J233</strain>
    </source>
</reference>
<dbReference type="RefSeq" id="WP_026658067.1">
    <property type="nucleotide sequence ID" value="NC_022538.1"/>
</dbReference>
<dbReference type="PANTHER" id="PTHR13887">
    <property type="entry name" value="GLUTATHIONE S-TRANSFERASE KAPPA"/>
    <property type="match status" value="1"/>
</dbReference>
<dbReference type="SUPFAM" id="SSF52833">
    <property type="entry name" value="Thioredoxin-like"/>
    <property type="match status" value="1"/>
</dbReference>
<dbReference type="HOGENOM" id="CLU_069253_0_2_14"/>
<dbReference type="Gene3D" id="3.40.30.10">
    <property type="entry name" value="Glutaredoxin"/>
    <property type="match status" value="1"/>
</dbReference>
<accession>U4KRI1</accession>
<dbReference type="Proteomes" id="UP000032740">
    <property type="component" value="Chromosome"/>
</dbReference>
<dbReference type="EMBL" id="FO681347">
    <property type="protein sequence ID" value="CCV64186.1"/>
    <property type="molecule type" value="Genomic_DNA"/>
</dbReference>
<dbReference type="STRING" id="1318466.BN85406090"/>
<feature type="domain" description="DSBA-like thioredoxin" evidence="1">
    <location>
        <begin position="3"/>
        <end position="178"/>
    </location>
</feature>
<dbReference type="KEGG" id="apal:BN85406090"/>
<evidence type="ECO:0000259" key="1">
    <source>
        <dbReference type="Pfam" id="PF01323"/>
    </source>
</evidence>
<dbReference type="Pfam" id="PF01323">
    <property type="entry name" value="DSBA"/>
    <property type="match status" value="1"/>
</dbReference>
<dbReference type="OrthoDB" id="384715at2"/>
<protein>
    <submittedName>
        <fullName evidence="2">DSBA oxidoreductase</fullName>
    </submittedName>
</protein>
<keyword evidence="3" id="KW-1185">Reference proteome</keyword>
<evidence type="ECO:0000313" key="3">
    <source>
        <dbReference type="Proteomes" id="UP000032740"/>
    </source>
</evidence>
<gene>
    <name evidence="2" type="ORF">BN85406090</name>
</gene>
<name>U4KRI1_ALTPJ</name>
<organism evidence="2 3">
    <name type="scientific">Alteracholeplasma palmae (strain ATCC 49389 / J233)</name>
    <name type="common">Acholeplasma palmae</name>
    <dbReference type="NCBI Taxonomy" id="1318466"/>
    <lineage>
        <taxon>Bacteria</taxon>
        <taxon>Bacillati</taxon>
        <taxon>Mycoplasmatota</taxon>
        <taxon>Mollicutes</taxon>
        <taxon>Acholeplasmatales</taxon>
        <taxon>Acholeplasmataceae</taxon>
        <taxon>Acholeplasma</taxon>
    </lineage>
</organism>
<evidence type="ECO:0000313" key="2">
    <source>
        <dbReference type="EMBL" id="CCV64186.1"/>
    </source>
</evidence>
<proteinExistence type="predicted"/>
<dbReference type="InterPro" id="IPR001853">
    <property type="entry name" value="DSBA-like_thioredoxin_dom"/>
</dbReference>
<dbReference type="InterPro" id="IPR036249">
    <property type="entry name" value="Thioredoxin-like_sf"/>
</dbReference>
<dbReference type="AlphaFoldDB" id="U4KRI1"/>
<sequence>MRIDVWMDFNCPQSYISIKRLIKTVEAFKFNEEIEIVYRSYEQEDRKDALSKIDEDDLNKLNIKLDNIKPIKTQLPHQMLHLGKKNKCQQEVLLKLFKARFEENKDISNKEVLKEVLKDLLKEQEIEKTISELTFKNAIELNKENAIRRNITKLPHYRFNHTVDLEENPTIETFKKAIVTMYQKETNTTYCEDDNCYR</sequence>
<dbReference type="GO" id="GO:0016491">
    <property type="term" value="F:oxidoreductase activity"/>
    <property type="evidence" value="ECO:0007669"/>
    <property type="project" value="InterPro"/>
</dbReference>
<dbReference type="PANTHER" id="PTHR13887:SF41">
    <property type="entry name" value="THIOREDOXIN SUPERFAMILY PROTEIN"/>
    <property type="match status" value="1"/>
</dbReference>